<reference evidence="1 2" key="1">
    <citation type="journal article" date="2020" name="Phytopathology">
        <title>Genome Sequence Resources of Colletotrichum truncatum, C. plurivorum, C. musicola, and C. sojae: Four Species Pathogenic to Soybean (Glycine max).</title>
        <authorList>
            <person name="Rogerio F."/>
            <person name="Boufleur T.R."/>
            <person name="Ciampi-Guillardi M."/>
            <person name="Sukno S.A."/>
            <person name="Thon M.R."/>
            <person name="Massola Junior N.S."/>
            <person name="Baroncelli R."/>
        </authorList>
    </citation>
    <scope>NUCLEOTIDE SEQUENCE [LARGE SCALE GENOMIC DNA]</scope>
    <source>
        <strain evidence="1 2">CMES1059</strain>
    </source>
</reference>
<comment type="caution">
    <text evidence="1">The sequence shown here is derived from an EMBL/GenBank/DDBJ whole genome shotgun (WGS) entry which is preliminary data.</text>
</comment>
<name>A0ACC3YMJ1_COLTU</name>
<organism evidence="1 2">
    <name type="scientific">Colletotrichum truncatum</name>
    <name type="common">Anthracnose fungus</name>
    <name type="synonym">Colletotrichum capsici</name>
    <dbReference type="NCBI Taxonomy" id="5467"/>
    <lineage>
        <taxon>Eukaryota</taxon>
        <taxon>Fungi</taxon>
        <taxon>Dikarya</taxon>
        <taxon>Ascomycota</taxon>
        <taxon>Pezizomycotina</taxon>
        <taxon>Sordariomycetes</taxon>
        <taxon>Hypocreomycetidae</taxon>
        <taxon>Glomerellales</taxon>
        <taxon>Glomerellaceae</taxon>
        <taxon>Colletotrichum</taxon>
        <taxon>Colletotrichum truncatum species complex</taxon>
    </lineage>
</organism>
<keyword evidence="2" id="KW-1185">Reference proteome</keyword>
<dbReference type="Proteomes" id="UP000805649">
    <property type="component" value="Unassembled WGS sequence"/>
</dbReference>
<dbReference type="EMBL" id="VUJX02000008">
    <property type="protein sequence ID" value="KAL0933118.1"/>
    <property type="molecule type" value="Genomic_DNA"/>
</dbReference>
<sequence length="1186" mass="130591">MTAVMEDYLESPMDNDDVFPCKGCGEILEEGKAFELVSKFNQANDTPSDSAGNRWHLNCFRCNTCGTLLDSDANLLLLGDGSLICNNCTYSCSACGNKIEDLAILTGDQAFCATCFRCRNCKRKIENLRYARTSQGIFCMSCHESLMARRRKKSKAAAQAKSREKDGSPMITDKSLPALPPNAIPPNAFSDTRVDPDSDTPTELSPRPRPAYNRNDSSSKNSSRPSRSPERTSEKEGLSLPASNYRNNRNSTIVAPNNNSIDSNGGDDGFFIPVALDPSPISNTPRSTSENLMGPSKKQDKDYFSSVPRASTDKKNDSSASTPHIAFQEKGRQPSSDFDAGSVKLPLRRTSKSSRNDSRLSTSNDEKTQKVTAGKLSPSIDEFKLQDAPKSKKLVSPRSVSHSAAMTPESGSAKSSDGVLHKDKEPFPSLSSSDSPPRMGNGTPRSSQDSRQREEGDVRPSMDSISSSRTDLTAKSIARKELPPRNANGKPTGGSFGRSNTHDETSSSGLSAPARPNMTEHKLSDTYMQPRAPPQPPGLPANIPKPPAKDQANASGEEKISPKLPRWSSGGDFSMDEDMARILGTDENSSSILRRVSNAVRHGRTNSTESSHPQLPQHPHRVTGHTRSISETTRGTASPRWPKTPIVEDPSSHDISSPISLHSSDDPAFLKRQLRNSENRVAELERQFSTEKDLKRLNKTLIEKRKTVSVLDTQTEIMIRQLEVLAGYVERAKETNTPIDPRELEDSAIKEFVQKLDKVKQTMSAVIEQLHAERDELMDEKNQAMADRDRALLEFEQLSSKNAQLADMNNDLTHQIQERFKSQIGGELKSPNGLGIYSQSKVFSSSQLNLADSASMTTTLVHEADEPVVEARPTVVDIRKGQVKKFNWKKGGKSMAQNVAKGVNRAVVAFQQDRERGVHQQGLTGDNIGLPYNMTVSQVEAPSTQLPAANAPKGNAQQAADRQGFGFFGKKNVGKSTSTTNVAAPAVAEAPSTLFGSDLVERADYERRTIPSVVTRCIEEVELRGMDVEGIYRKTGGNSQVKMIQEGFDKSEDYDISDPGLDITAVTSVLKQYFRKLPTPLLTYDVYDKVLESNALTDQTERCDHLRSVFSGMPQRHRDCLEFLMFHLARVAQREPENLMSPKNLAVVFAPTIMRDTSLEREMTDMHAKNLAVQFVIENTHAIFID</sequence>
<evidence type="ECO:0000313" key="2">
    <source>
        <dbReference type="Proteomes" id="UP000805649"/>
    </source>
</evidence>
<accession>A0ACC3YMJ1</accession>
<protein>
    <submittedName>
        <fullName evidence="1">Rho-type GTPase-activating protein 4</fullName>
    </submittedName>
</protein>
<evidence type="ECO:0000313" key="1">
    <source>
        <dbReference type="EMBL" id="KAL0933118.1"/>
    </source>
</evidence>
<proteinExistence type="predicted"/>
<gene>
    <name evidence="1" type="ORF">CTRU02_212081</name>
</gene>